<dbReference type="Gene3D" id="3.40.50.150">
    <property type="entry name" value="Vaccinia Virus protein VP39"/>
    <property type="match status" value="1"/>
</dbReference>
<organism evidence="10 11">
    <name type="scientific">Methanosalsum natronophilum</name>
    <dbReference type="NCBI Taxonomy" id="768733"/>
    <lineage>
        <taxon>Archaea</taxon>
        <taxon>Methanobacteriati</taxon>
        <taxon>Methanobacteriota</taxon>
        <taxon>Stenosarchaea group</taxon>
        <taxon>Methanomicrobia</taxon>
        <taxon>Methanosarcinales</taxon>
        <taxon>Methanosarcinaceae</taxon>
        <taxon>Methanosalsum</taxon>
    </lineage>
</organism>
<evidence type="ECO:0000313" key="11">
    <source>
        <dbReference type="Proteomes" id="UP000284763"/>
    </source>
</evidence>
<dbReference type="Proteomes" id="UP000284763">
    <property type="component" value="Unassembled WGS sequence"/>
</dbReference>
<comment type="catalytic activity">
    <reaction evidence="9">
        <text>[protein]-L-isoaspartate + S-adenosyl-L-methionine = [protein]-L-isoaspartate alpha-methyl ester + S-adenosyl-L-homocysteine</text>
        <dbReference type="Rhea" id="RHEA:12705"/>
        <dbReference type="Rhea" id="RHEA-COMP:12143"/>
        <dbReference type="Rhea" id="RHEA-COMP:12144"/>
        <dbReference type="ChEBI" id="CHEBI:57856"/>
        <dbReference type="ChEBI" id="CHEBI:59789"/>
        <dbReference type="ChEBI" id="CHEBI:90596"/>
        <dbReference type="ChEBI" id="CHEBI:90598"/>
        <dbReference type="EC" id="2.1.1.77"/>
    </reaction>
</comment>
<feature type="non-terminal residue" evidence="10">
    <location>
        <position position="1"/>
    </location>
</feature>
<sequence length="99" mass="10966">DKANYSNITLLHKDGSCGEPAYAPYDKICVTSAAPKIPEIILGQLSNNGILVIPVGNNTQHLFVVKKDDKGKIFKERKESVLFVPLIGKYGFEDFNQKN</sequence>
<accession>A0A424YXS2</accession>
<comment type="subcellular location">
    <subcellularLocation>
        <location evidence="1">Cytoplasm</location>
    </subcellularLocation>
</comment>
<evidence type="ECO:0000256" key="3">
    <source>
        <dbReference type="ARBA" id="ARBA00011890"/>
    </source>
</evidence>
<comment type="function">
    <text evidence="8">Catalyzes the methyl esterification of L-isoaspartyl residues in peptides and proteins that result from spontaneous decomposition of normal L-aspartyl and L-asparaginyl residues. It plays a role in the repair and/or degradation of damaged proteins.</text>
</comment>
<name>A0A424YXS2_9EURY</name>
<protein>
    <recommendedName>
        <fullName evidence="3">protein-L-isoaspartate(D-aspartate) O-methyltransferase</fullName>
        <ecNumber evidence="3">2.1.1.77</ecNumber>
    </recommendedName>
</protein>
<evidence type="ECO:0000256" key="1">
    <source>
        <dbReference type="ARBA" id="ARBA00004496"/>
    </source>
</evidence>
<dbReference type="InterPro" id="IPR000682">
    <property type="entry name" value="PCMT"/>
</dbReference>
<evidence type="ECO:0000256" key="6">
    <source>
        <dbReference type="ARBA" id="ARBA00022679"/>
    </source>
</evidence>
<reference evidence="10 11" key="1">
    <citation type="submission" date="2018-08" db="EMBL/GenBank/DDBJ databases">
        <title>The metabolism and importance of syntrophic acetate oxidation coupled to methane or sulfide production in haloalkaline environments.</title>
        <authorList>
            <person name="Timmers P.H.A."/>
            <person name="Vavourakis C.D."/>
            <person name="Sorokin D.Y."/>
            <person name="Sinninghe Damste J.S."/>
            <person name="Muyzer G."/>
            <person name="Stams A.J.M."/>
            <person name="Plugge C.M."/>
        </authorList>
    </citation>
    <scope>NUCLEOTIDE SEQUENCE [LARGE SCALE GENOMIC DNA]</scope>
    <source>
        <strain evidence="10">MSAO_Arc3</strain>
    </source>
</reference>
<dbReference type="Pfam" id="PF01135">
    <property type="entry name" value="PCMT"/>
    <property type="match status" value="1"/>
</dbReference>
<evidence type="ECO:0000256" key="2">
    <source>
        <dbReference type="ARBA" id="ARBA00005369"/>
    </source>
</evidence>
<dbReference type="SUPFAM" id="SSF53335">
    <property type="entry name" value="S-adenosyl-L-methionine-dependent methyltransferases"/>
    <property type="match status" value="1"/>
</dbReference>
<evidence type="ECO:0000256" key="7">
    <source>
        <dbReference type="ARBA" id="ARBA00022691"/>
    </source>
</evidence>
<keyword evidence="4" id="KW-0963">Cytoplasm</keyword>
<comment type="caution">
    <text evidence="10">The sequence shown here is derived from an EMBL/GenBank/DDBJ whole genome shotgun (WGS) entry which is preliminary data.</text>
</comment>
<dbReference type="PANTHER" id="PTHR11579">
    <property type="entry name" value="PROTEIN-L-ISOASPARTATE O-METHYLTRANSFERASE"/>
    <property type="match status" value="1"/>
</dbReference>
<dbReference type="AlphaFoldDB" id="A0A424YXS2"/>
<evidence type="ECO:0000256" key="5">
    <source>
        <dbReference type="ARBA" id="ARBA00022603"/>
    </source>
</evidence>
<evidence type="ECO:0000256" key="8">
    <source>
        <dbReference type="ARBA" id="ARBA00025330"/>
    </source>
</evidence>
<dbReference type="EC" id="2.1.1.77" evidence="3"/>
<keyword evidence="7" id="KW-0949">S-adenosyl-L-methionine</keyword>
<keyword evidence="5 10" id="KW-0489">Methyltransferase</keyword>
<evidence type="ECO:0000256" key="4">
    <source>
        <dbReference type="ARBA" id="ARBA00022490"/>
    </source>
</evidence>
<evidence type="ECO:0000313" key="10">
    <source>
        <dbReference type="EMBL" id="RQD85223.1"/>
    </source>
</evidence>
<dbReference type="GO" id="GO:0004719">
    <property type="term" value="F:protein-L-isoaspartate (D-aspartate) O-methyltransferase activity"/>
    <property type="evidence" value="ECO:0007669"/>
    <property type="project" value="UniProtKB-EC"/>
</dbReference>
<dbReference type="EMBL" id="QZAB01000328">
    <property type="protein sequence ID" value="RQD85223.1"/>
    <property type="molecule type" value="Genomic_DNA"/>
</dbReference>
<comment type="similarity">
    <text evidence="2">Belongs to the methyltransferase superfamily. L-isoaspartyl/D-aspartyl protein methyltransferase family.</text>
</comment>
<evidence type="ECO:0000256" key="9">
    <source>
        <dbReference type="ARBA" id="ARBA00029295"/>
    </source>
</evidence>
<dbReference type="PANTHER" id="PTHR11579:SF0">
    <property type="entry name" value="PROTEIN-L-ISOASPARTATE(D-ASPARTATE) O-METHYLTRANSFERASE"/>
    <property type="match status" value="1"/>
</dbReference>
<gene>
    <name evidence="10" type="ORF">D5R95_05195</name>
</gene>
<dbReference type="GO" id="GO:0005737">
    <property type="term" value="C:cytoplasm"/>
    <property type="evidence" value="ECO:0007669"/>
    <property type="project" value="UniProtKB-SubCell"/>
</dbReference>
<keyword evidence="6 10" id="KW-0808">Transferase</keyword>
<proteinExistence type="inferred from homology"/>
<dbReference type="InterPro" id="IPR029063">
    <property type="entry name" value="SAM-dependent_MTases_sf"/>
</dbReference>
<dbReference type="GO" id="GO:0032259">
    <property type="term" value="P:methylation"/>
    <property type="evidence" value="ECO:0007669"/>
    <property type="project" value="UniProtKB-KW"/>
</dbReference>